<organism evidence="1 2">
    <name type="scientific">Arctium lappa</name>
    <name type="common">Greater burdock</name>
    <name type="synonym">Lappa major</name>
    <dbReference type="NCBI Taxonomy" id="4217"/>
    <lineage>
        <taxon>Eukaryota</taxon>
        <taxon>Viridiplantae</taxon>
        <taxon>Streptophyta</taxon>
        <taxon>Embryophyta</taxon>
        <taxon>Tracheophyta</taxon>
        <taxon>Spermatophyta</taxon>
        <taxon>Magnoliopsida</taxon>
        <taxon>eudicotyledons</taxon>
        <taxon>Gunneridae</taxon>
        <taxon>Pentapetalae</taxon>
        <taxon>asterids</taxon>
        <taxon>campanulids</taxon>
        <taxon>Asterales</taxon>
        <taxon>Asteraceae</taxon>
        <taxon>Carduoideae</taxon>
        <taxon>Cardueae</taxon>
        <taxon>Arctiinae</taxon>
        <taxon>Arctium</taxon>
    </lineage>
</organism>
<sequence length="516" mass="58612">MMQPDMLQPEDLDQDGVYGLHIDSYNAFDAHDFHSSITTSEESSMISSDSYFQAMLPSDFGDQLPNLDDHEMQLVFPMENISQHVEGIEGISGTAFEELLRWWAESEEMDNISSDDSMENEGGYGSPSIKSSNDSMMCPSTNLSVVLPPDDMEVEVQTSLCHLLKAYGEAMEMGQEELANVIVGCINEKASPLGGTIERVAFNLFQAGNQGNYIKQESMKNFKAAFRAFYEIFLYGRFSHFAANSTILEAIMSDSGGKVHIIDFDIGEGVQWPSMLEALGKLRKETKLTTIRKYEDQNYNFEETRDRLLDYAKASGLKLEVQEITIGELVNEIEGPEDHEECLAFNCMVGLPHMGRTRDRSHVMEFLRAAKQLLSKKKGIITFGDGEDFEKMKCCGGYSSFIDEYLNHYQALCESMEANFPEYLTEARIAMESLFVAPYVSSLSWHQKWENLKEDSEFPENIGLLGWRLSKESVMEAKEMVEERHSSYRIRVEGQNGNEMVLEWRGTPMVRVYAWK</sequence>
<reference evidence="2" key="1">
    <citation type="journal article" date="2022" name="Mol. Ecol. Resour.">
        <title>The genomes of chicory, endive, great burdock and yacon provide insights into Asteraceae palaeo-polyploidization history and plant inulin production.</title>
        <authorList>
            <person name="Fan W."/>
            <person name="Wang S."/>
            <person name="Wang H."/>
            <person name="Wang A."/>
            <person name="Jiang F."/>
            <person name="Liu H."/>
            <person name="Zhao H."/>
            <person name="Xu D."/>
            <person name="Zhang Y."/>
        </authorList>
    </citation>
    <scope>NUCLEOTIDE SEQUENCE [LARGE SCALE GENOMIC DNA]</scope>
    <source>
        <strain evidence="2">cv. Niubang</strain>
    </source>
</reference>
<keyword evidence="2" id="KW-1185">Reference proteome</keyword>
<reference evidence="1 2" key="2">
    <citation type="journal article" date="2022" name="Mol. Ecol. Resour.">
        <title>The genomes of chicory, endive, great burdock and yacon provide insights into Asteraceae paleo-polyploidization history and plant inulin production.</title>
        <authorList>
            <person name="Fan W."/>
            <person name="Wang S."/>
            <person name="Wang H."/>
            <person name="Wang A."/>
            <person name="Jiang F."/>
            <person name="Liu H."/>
            <person name="Zhao H."/>
            <person name="Xu D."/>
            <person name="Zhang Y."/>
        </authorList>
    </citation>
    <scope>NUCLEOTIDE SEQUENCE [LARGE SCALE GENOMIC DNA]</scope>
    <source>
        <strain evidence="2">cv. Niubang</strain>
    </source>
</reference>
<name>A0ACB9FJ09_ARCLA</name>
<protein>
    <submittedName>
        <fullName evidence="1">Uncharacterized protein</fullName>
    </submittedName>
</protein>
<dbReference type="EMBL" id="CM042047">
    <property type="protein sequence ID" value="KAI3771152.1"/>
    <property type="molecule type" value="Genomic_DNA"/>
</dbReference>
<proteinExistence type="predicted"/>
<evidence type="ECO:0000313" key="2">
    <source>
        <dbReference type="Proteomes" id="UP001055879"/>
    </source>
</evidence>
<comment type="caution">
    <text evidence="1">The sequence shown here is derived from an EMBL/GenBank/DDBJ whole genome shotgun (WGS) entry which is preliminary data.</text>
</comment>
<gene>
    <name evidence="1" type="ORF">L6452_02310</name>
</gene>
<accession>A0ACB9FJ09</accession>
<evidence type="ECO:0000313" key="1">
    <source>
        <dbReference type="EMBL" id="KAI3771152.1"/>
    </source>
</evidence>
<dbReference type="Proteomes" id="UP001055879">
    <property type="component" value="Linkage Group LG01"/>
</dbReference>